<evidence type="ECO:0000313" key="2">
    <source>
        <dbReference type="Proteomes" id="UP000309038"/>
    </source>
</evidence>
<gene>
    <name evidence="1" type="ORF">EW026_g242</name>
</gene>
<reference evidence="1 2" key="1">
    <citation type="submission" date="2019-02" db="EMBL/GenBank/DDBJ databases">
        <title>Genome sequencing of the rare red list fungi Phlebia centrifuga.</title>
        <authorList>
            <person name="Buettner E."/>
            <person name="Kellner H."/>
        </authorList>
    </citation>
    <scope>NUCLEOTIDE SEQUENCE [LARGE SCALE GENOMIC DNA]</scope>
    <source>
        <strain evidence="1 2">DSM 108282</strain>
    </source>
</reference>
<organism evidence="1 2">
    <name type="scientific">Hermanssonia centrifuga</name>
    <dbReference type="NCBI Taxonomy" id="98765"/>
    <lineage>
        <taxon>Eukaryota</taxon>
        <taxon>Fungi</taxon>
        <taxon>Dikarya</taxon>
        <taxon>Basidiomycota</taxon>
        <taxon>Agaricomycotina</taxon>
        <taxon>Agaricomycetes</taxon>
        <taxon>Polyporales</taxon>
        <taxon>Meruliaceae</taxon>
        <taxon>Hermanssonia</taxon>
    </lineage>
</organism>
<dbReference type="SUPFAM" id="SSF55144">
    <property type="entry name" value="LigT-like"/>
    <property type="match status" value="1"/>
</dbReference>
<dbReference type="InterPro" id="IPR009097">
    <property type="entry name" value="Cyclic_Pdiesterase"/>
</dbReference>
<protein>
    <submittedName>
        <fullName evidence="1">Uncharacterized protein</fullName>
    </submittedName>
</protein>
<comment type="caution">
    <text evidence="1">The sequence shown here is derived from an EMBL/GenBank/DDBJ whole genome shotgun (WGS) entry which is preliminary data.</text>
</comment>
<dbReference type="EMBL" id="SGPJ01000003">
    <property type="protein sequence ID" value="THH02668.1"/>
    <property type="molecule type" value="Genomic_DNA"/>
</dbReference>
<accession>A0A4S4KWZ0</accession>
<evidence type="ECO:0000313" key="1">
    <source>
        <dbReference type="EMBL" id="THH02668.1"/>
    </source>
</evidence>
<proteinExistence type="predicted"/>
<keyword evidence="2" id="KW-1185">Reference proteome</keyword>
<name>A0A4S4KWZ0_9APHY</name>
<sequence>MTVFEITNGQDADTLNSVLSIMKPSIHALSTLPADPIILDTPAINFDVSGIALSFLPRDDAYLNLRAEMWDNVVQGAGFKVNMRYAFPSAHITVGRFVDGGLGMSRGSWIELLEKLRGEVAQWEGEWHLDGLELRAGKSWYGGGITVNSLNVDTIAPF</sequence>
<dbReference type="Proteomes" id="UP000309038">
    <property type="component" value="Unassembled WGS sequence"/>
</dbReference>
<dbReference type="AlphaFoldDB" id="A0A4S4KWZ0"/>